<feature type="domain" description="DUF7800" evidence="3">
    <location>
        <begin position="25"/>
        <end position="113"/>
    </location>
</feature>
<dbReference type="InterPro" id="IPR018946">
    <property type="entry name" value="PhoD-like_MPP"/>
</dbReference>
<dbReference type="EMBL" id="JBHSFV010000010">
    <property type="protein sequence ID" value="MFC4635346.1"/>
    <property type="molecule type" value="Genomic_DNA"/>
</dbReference>
<dbReference type="Pfam" id="PF09423">
    <property type="entry name" value="PhoD"/>
    <property type="match status" value="1"/>
</dbReference>
<dbReference type="CDD" id="cd07389">
    <property type="entry name" value="MPP_PhoD"/>
    <property type="match status" value="1"/>
</dbReference>
<protein>
    <submittedName>
        <fullName evidence="4">Alkaline phosphatase D family protein</fullName>
    </submittedName>
</protein>
<dbReference type="InterPro" id="IPR029052">
    <property type="entry name" value="Metallo-depent_PP-like"/>
</dbReference>
<keyword evidence="1" id="KW-0732">Signal</keyword>
<gene>
    <name evidence="4" type="ORF">ACFO3O_15660</name>
</gene>
<evidence type="ECO:0000259" key="3">
    <source>
        <dbReference type="Pfam" id="PF25077"/>
    </source>
</evidence>
<feature type="signal peptide" evidence="1">
    <location>
        <begin position="1"/>
        <end position="22"/>
    </location>
</feature>
<evidence type="ECO:0000313" key="4">
    <source>
        <dbReference type="EMBL" id="MFC4635346.1"/>
    </source>
</evidence>
<dbReference type="InterPro" id="IPR056702">
    <property type="entry name" value="DUF7800"/>
</dbReference>
<feature type="chain" id="PRO_5046320781" evidence="1">
    <location>
        <begin position="23"/>
        <end position="442"/>
    </location>
</feature>
<proteinExistence type="predicted"/>
<sequence length="442" mass="50525">MNRTILSFLVSVFISVSTFAQADLLQSGPMVGYSDFREVLIWVQTKAPADVKIGYFAQGEKERFTPTVATTTGEDHIAKLFPSDVAYGTTYTYKLYINDQYVARPYPLEFQTQTLWQYRTDPPPFSFAIGSCFYRNDPTDDRPGTPYGDVYGIFERIAEKDPDFMVWLGDNIYLRTPDFQSERGIRYRNREARATTELQPLLGSVHHYAIWDDHDFGPNDSDRSYVHKNIAEKAFNDYWGNPSTNATGKGGITGQFAWNDIEFFLMDDRYHRAPNRSLDANKDYLGEAQLNWLIDALTASKASFKIVCIGGQTISDAAVYENMATYPEARQRLLDRIAAEKIEGVVFMSGDRHHTEISRLERTNAYPLIDITCSPLTSGTHKARDEGNTLQVKDKTYYERNFGVVNVSGTYGKRTLLLTIYDEKGAKVWDYRISQQELKYQK</sequence>
<dbReference type="SUPFAM" id="SSF56300">
    <property type="entry name" value="Metallo-dependent phosphatases"/>
    <property type="match status" value="1"/>
</dbReference>
<dbReference type="Proteomes" id="UP001596043">
    <property type="component" value="Unassembled WGS sequence"/>
</dbReference>
<comment type="caution">
    <text evidence="4">The sequence shown here is derived from an EMBL/GenBank/DDBJ whole genome shotgun (WGS) entry which is preliminary data.</text>
</comment>
<evidence type="ECO:0000259" key="2">
    <source>
        <dbReference type="Pfam" id="PF09423"/>
    </source>
</evidence>
<reference evidence="5" key="1">
    <citation type="journal article" date="2019" name="Int. J. Syst. Evol. Microbiol.">
        <title>The Global Catalogue of Microorganisms (GCM) 10K type strain sequencing project: providing services to taxonomists for standard genome sequencing and annotation.</title>
        <authorList>
            <consortium name="The Broad Institute Genomics Platform"/>
            <consortium name="The Broad Institute Genome Sequencing Center for Infectious Disease"/>
            <person name="Wu L."/>
            <person name="Ma J."/>
        </authorList>
    </citation>
    <scope>NUCLEOTIDE SEQUENCE [LARGE SCALE GENOMIC DNA]</scope>
    <source>
        <strain evidence="5">YJ-61-S</strain>
    </source>
</reference>
<name>A0ABV9I0Q9_9FLAO</name>
<keyword evidence="5" id="KW-1185">Reference proteome</keyword>
<dbReference type="PANTHER" id="PTHR33987:SF1">
    <property type="entry name" value="CALCINEURIN-LIKE METALLO-PHOSPHOESTERASE SUPERFAMILY PROTEIN"/>
    <property type="match status" value="1"/>
</dbReference>
<feature type="domain" description="PhoD-like phosphatase metallophosphatase" evidence="2">
    <location>
        <begin position="150"/>
        <end position="394"/>
    </location>
</feature>
<evidence type="ECO:0000256" key="1">
    <source>
        <dbReference type="SAM" id="SignalP"/>
    </source>
</evidence>
<dbReference type="PANTHER" id="PTHR33987">
    <property type="entry name" value="CALCINEURIN-LIKE METALLO-PHOSPHOESTERASE SUPERFAMILY PROTEIN"/>
    <property type="match status" value="1"/>
</dbReference>
<evidence type="ECO:0000313" key="5">
    <source>
        <dbReference type="Proteomes" id="UP001596043"/>
    </source>
</evidence>
<dbReference type="InterPro" id="IPR038607">
    <property type="entry name" value="PhoD-like_sf"/>
</dbReference>
<accession>A0ABV9I0Q9</accession>
<dbReference type="Gene3D" id="3.60.21.70">
    <property type="entry name" value="PhoD-like phosphatase"/>
    <property type="match status" value="1"/>
</dbReference>
<dbReference type="RefSeq" id="WP_379980477.1">
    <property type="nucleotide sequence ID" value="NZ_JBHSFV010000010.1"/>
</dbReference>
<dbReference type="Pfam" id="PF25077">
    <property type="entry name" value="DUF7800"/>
    <property type="match status" value="1"/>
</dbReference>
<organism evidence="4 5">
    <name type="scientific">Dokdonia ponticola</name>
    <dbReference type="NCBI Taxonomy" id="2041041"/>
    <lineage>
        <taxon>Bacteria</taxon>
        <taxon>Pseudomonadati</taxon>
        <taxon>Bacteroidota</taxon>
        <taxon>Flavobacteriia</taxon>
        <taxon>Flavobacteriales</taxon>
        <taxon>Flavobacteriaceae</taxon>
        <taxon>Dokdonia</taxon>
    </lineage>
</organism>